<dbReference type="EMBL" id="MKIP01000033">
    <property type="protein sequence ID" value="OLP61252.1"/>
    <property type="molecule type" value="Genomic_DNA"/>
</dbReference>
<feature type="binding site" evidence="4">
    <location>
        <position position="315"/>
    </location>
    <ligand>
        <name>substrate</name>
    </ligand>
</feature>
<evidence type="ECO:0000256" key="2">
    <source>
        <dbReference type="ARBA" id="ARBA00005995"/>
    </source>
</evidence>
<dbReference type="PRINTS" id="PR00757">
    <property type="entry name" value="AMINEOXDASEF"/>
</dbReference>
<dbReference type="Proteomes" id="UP000186364">
    <property type="component" value="Unassembled WGS sequence"/>
</dbReference>
<evidence type="ECO:0000256" key="4">
    <source>
        <dbReference type="PIRSR" id="PIRSR601613-1"/>
    </source>
</evidence>
<gene>
    <name evidence="6" type="ORF">BJF93_20925</name>
</gene>
<dbReference type="SUPFAM" id="SSF51905">
    <property type="entry name" value="FAD/NAD(P)-binding domain"/>
    <property type="match status" value="1"/>
</dbReference>
<evidence type="ECO:0000256" key="3">
    <source>
        <dbReference type="ARBA" id="ARBA00023002"/>
    </source>
</evidence>
<comment type="caution">
    <text evidence="6">The sequence shown here is derived from an EMBL/GenBank/DDBJ whole genome shotgun (WGS) entry which is preliminary data.</text>
</comment>
<dbReference type="PANTHER" id="PTHR43563:SF1">
    <property type="entry name" value="AMINE OXIDASE [FLAVIN-CONTAINING] B"/>
    <property type="match status" value="1"/>
</dbReference>
<evidence type="ECO:0000313" key="7">
    <source>
        <dbReference type="Proteomes" id="UP000186364"/>
    </source>
</evidence>
<evidence type="ECO:0000259" key="5">
    <source>
        <dbReference type="Pfam" id="PF01593"/>
    </source>
</evidence>
<dbReference type="Gene3D" id="1.10.405.10">
    <property type="entry name" value="Guanine Nucleotide Dissociation Inhibitor, domain 1"/>
    <property type="match status" value="1"/>
</dbReference>
<protein>
    <recommendedName>
        <fullName evidence="5">Amine oxidase domain-containing protein</fullName>
    </recommendedName>
</protein>
<reference evidence="6 7" key="1">
    <citation type="submission" date="2016-09" db="EMBL/GenBank/DDBJ databases">
        <title>Rhizobium sp. nov., a novel species isolated from the rice rhizosphere.</title>
        <authorList>
            <person name="Zhao J."/>
            <person name="Zhang X."/>
        </authorList>
    </citation>
    <scope>NUCLEOTIDE SEQUENCE [LARGE SCALE GENOMIC DNA]</scope>
    <source>
        <strain evidence="6 7">1.7048</strain>
    </source>
</reference>
<dbReference type="SUPFAM" id="SSF54373">
    <property type="entry name" value="FAD-linked reductases, C-terminal domain"/>
    <property type="match status" value="1"/>
</dbReference>
<feature type="binding site" evidence="4">
    <location>
        <begin position="35"/>
        <end position="36"/>
    </location>
    <ligand>
        <name>FAD</name>
        <dbReference type="ChEBI" id="CHEBI:57692"/>
    </ligand>
</feature>
<accession>A0A1Q9AZU7</accession>
<sequence length="431" mass="46662">MDQNVFDVVVVGAGFAGLSAARNCQSAGRSVLVLEARDRVGGKAERQFDAEGRAWDGGGQFFCRDMTELSELVRELGFAKARTWLKGDYRFYPPQPDEVVEAADTAAEALRERLRTLDPDDPALGNETVETWLSRWESTTLGKAAFRSMVEGLWCRPLSDIPLWFLVSNDRRNTNEENELKRFLPEGMQALAEALAARLGEGVIRLGDPVAEIRQTASDCTLTLQSGSTVRARQVIIAVPPVAARGIALTPAPSPGLARALSAWSSGSVVKMLLRYERPFWRALGASGMITAPGSGSFSCDASLEGQEEGRLIVFLGGPLAEEWAACSEEARRALVLERLTPLGPQAAHPLDITARNWIDDRYSGGGYGDVITDAEARDAERLLRTGEGRLRFASSELSMAFPCYIEGALLSGRAAAALTLSALAADDVRR</sequence>
<evidence type="ECO:0000256" key="1">
    <source>
        <dbReference type="ARBA" id="ARBA00001974"/>
    </source>
</evidence>
<dbReference type="InterPro" id="IPR001613">
    <property type="entry name" value="Flavin_amine_oxidase"/>
</dbReference>
<dbReference type="PANTHER" id="PTHR43563">
    <property type="entry name" value="AMINE OXIDASE"/>
    <property type="match status" value="1"/>
</dbReference>
<feature type="binding site" evidence="4">
    <location>
        <position position="210"/>
    </location>
    <ligand>
        <name>FAD</name>
        <dbReference type="ChEBI" id="CHEBI:57692"/>
    </ligand>
</feature>
<dbReference type="AlphaFoldDB" id="A0A1Q9AZU7"/>
<dbReference type="Pfam" id="PF01593">
    <property type="entry name" value="Amino_oxidase"/>
    <property type="match status" value="1"/>
</dbReference>
<dbReference type="GO" id="GO:0016491">
    <property type="term" value="F:oxidoreductase activity"/>
    <property type="evidence" value="ECO:0007669"/>
    <property type="project" value="UniProtKB-KW"/>
</dbReference>
<dbReference type="Gene3D" id="3.50.50.60">
    <property type="entry name" value="FAD/NAD(P)-binding domain"/>
    <property type="match status" value="1"/>
</dbReference>
<name>A0A1Q9AZU7_9HYPH</name>
<feature type="domain" description="Amine oxidase" evidence="5">
    <location>
        <begin position="15"/>
        <end position="418"/>
    </location>
</feature>
<keyword evidence="7" id="KW-1185">Reference proteome</keyword>
<evidence type="ECO:0000313" key="6">
    <source>
        <dbReference type="EMBL" id="OLP61252.1"/>
    </source>
</evidence>
<comment type="similarity">
    <text evidence="2">Belongs to the flavin monoamine oxidase family.</text>
</comment>
<dbReference type="RefSeq" id="WP_075626641.1">
    <property type="nucleotide sequence ID" value="NZ_FOAM01000009.1"/>
</dbReference>
<dbReference type="InterPro" id="IPR036188">
    <property type="entry name" value="FAD/NAD-bd_sf"/>
</dbReference>
<keyword evidence="3" id="KW-0560">Oxidoreductase</keyword>
<feature type="binding site" evidence="4">
    <location>
        <position position="397"/>
    </location>
    <ligand>
        <name>FAD</name>
        <dbReference type="ChEBI" id="CHEBI:57692"/>
    </ligand>
</feature>
<comment type="cofactor">
    <cofactor evidence="1">
        <name>FAD</name>
        <dbReference type="ChEBI" id="CHEBI:57692"/>
    </cofactor>
</comment>
<dbReference type="InterPro" id="IPR050703">
    <property type="entry name" value="Flavin_MAO"/>
</dbReference>
<proteinExistence type="inferred from homology"/>
<dbReference type="OrthoDB" id="337830at2"/>
<dbReference type="Gene3D" id="3.90.660.10">
    <property type="match status" value="1"/>
</dbReference>
<organism evidence="6 7">
    <name type="scientific">Xaviernesmea oryzae</name>
    <dbReference type="NCBI Taxonomy" id="464029"/>
    <lineage>
        <taxon>Bacteria</taxon>
        <taxon>Pseudomonadati</taxon>
        <taxon>Pseudomonadota</taxon>
        <taxon>Alphaproteobacteria</taxon>
        <taxon>Hyphomicrobiales</taxon>
        <taxon>Rhizobiaceae</taxon>
        <taxon>Rhizobium/Agrobacterium group</taxon>
        <taxon>Xaviernesmea</taxon>
    </lineage>
</organism>
<dbReference type="InterPro" id="IPR002937">
    <property type="entry name" value="Amino_oxidase"/>
</dbReference>